<organism evidence="2 3">
    <name type="scientific">Podospora aff. communis PSN243</name>
    <dbReference type="NCBI Taxonomy" id="3040156"/>
    <lineage>
        <taxon>Eukaryota</taxon>
        <taxon>Fungi</taxon>
        <taxon>Dikarya</taxon>
        <taxon>Ascomycota</taxon>
        <taxon>Pezizomycotina</taxon>
        <taxon>Sordariomycetes</taxon>
        <taxon>Sordariomycetidae</taxon>
        <taxon>Sordariales</taxon>
        <taxon>Podosporaceae</taxon>
        <taxon>Podospora</taxon>
    </lineage>
</organism>
<reference evidence="2" key="1">
    <citation type="journal article" date="2023" name="Mol. Phylogenet. Evol.">
        <title>Genome-scale phylogeny and comparative genomics of the fungal order Sordariales.</title>
        <authorList>
            <person name="Hensen N."/>
            <person name="Bonometti L."/>
            <person name="Westerberg I."/>
            <person name="Brannstrom I.O."/>
            <person name="Guillou S."/>
            <person name="Cros-Aarteil S."/>
            <person name="Calhoun S."/>
            <person name="Haridas S."/>
            <person name="Kuo A."/>
            <person name="Mondo S."/>
            <person name="Pangilinan J."/>
            <person name="Riley R."/>
            <person name="LaButti K."/>
            <person name="Andreopoulos B."/>
            <person name="Lipzen A."/>
            <person name="Chen C."/>
            <person name="Yan M."/>
            <person name="Daum C."/>
            <person name="Ng V."/>
            <person name="Clum A."/>
            <person name="Steindorff A."/>
            <person name="Ohm R.A."/>
            <person name="Martin F."/>
            <person name="Silar P."/>
            <person name="Natvig D.O."/>
            <person name="Lalanne C."/>
            <person name="Gautier V."/>
            <person name="Ament-Velasquez S.L."/>
            <person name="Kruys A."/>
            <person name="Hutchinson M.I."/>
            <person name="Powell A.J."/>
            <person name="Barry K."/>
            <person name="Miller A.N."/>
            <person name="Grigoriev I.V."/>
            <person name="Debuchy R."/>
            <person name="Gladieux P."/>
            <person name="Hiltunen Thoren M."/>
            <person name="Johannesson H."/>
        </authorList>
    </citation>
    <scope>NUCLEOTIDE SEQUENCE</scope>
    <source>
        <strain evidence="2">PSN243</strain>
    </source>
</reference>
<dbReference type="AlphaFoldDB" id="A0AAV9G413"/>
<keyword evidence="1" id="KW-0732">Signal</keyword>
<gene>
    <name evidence="2" type="ORF">QBC34DRAFT_457439</name>
</gene>
<accession>A0AAV9G413</accession>
<reference evidence="2" key="2">
    <citation type="submission" date="2023-05" db="EMBL/GenBank/DDBJ databases">
        <authorList>
            <consortium name="Lawrence Berkeley National Laboratory"/>
            <person name="Steindorff A."/>
            <person name="Hensen N."/>
            <person name="Bonometti L."/>
            <person name="Westerberg I."/>
            <person name="Brannstrom I.O."/>
            <person name="Guillou S."/>
            <person name="Cros-Aarteil S."/>
            <person name="Calhoun S."/>
            <person name="Haridas S."/>
            <person name="Kuo A."/>
            <person name="Mondo S."/>
            <person name="Pangilinan J."/>
            <person name="Riley R."/>
            <person name="Labutti K."/>
            <person name="Andreopoulos B."/>
            <person name="Lipzen A."/>
            <person name="Chen C."/>
            <person name="Yanf M."/>
            <person name="Daum C."/>
            <person name="Ng V."/>
            <person name="Clum A."/>
            <person name="Ohm R."/>
            <person name="Martin F."/>
            <person name="Silar P."/>
            <person name="Natvig D."/>
            <person name="Lalanne C."/>
            <person name="Gautier V."/>
            <person name="Ament-Velasquez S.L."/>
            <person name="Kruys A."/>
            <person name="Hutchinson M.I."/>
            <person name="Powell A.J."/>
            <person name="Barry K."/>
            <person name="Miller A.N."/>
            <person name="Grigoriev I.V."/>
            <person name="Debuchy R."/>
            <person name="Gladieux P."/>
            <person name="Thoren M.H."/>
            <person name="Johannesson H."/>
        </authorList>
    </citation>
    <scope>NUCLEOTIDE SEQUENCE</scope>
    <source>
        <strain evidence="2">PSN243</strain>
    </source>
</reference>
<dbReference type="Proteomes" id="UP001321760">
    <property type="component" value="Unassembled WGS sequence"/>
</dbReference>
<feature type="signal peptide" evidence="1">
    <location>
        <begin position="1"/>
        <end position="16"/>
    </location>
</feature>
<evidence type="ECO:0000313" key="3">
    <source>
        <dbReference type="Proteomes" id="UP001321760"/>
    </source>
</evidence>
<evidence type="ECO:0000313" key="2">
    <source>
        <dbReference type="EMBL" id="KAK4441906.1"/>
    </source>
</evidence>
<evidence type="ECO:0000256" key="1">
    <source>
        <dbReference type="SAM" id="SignalP"/>
    </source>
</evidence>
<dbReference type="EMBL" id="MU866048">
    <property type="protein sequence ID" value="KAK4441906.1"/>
    <property type="molecule type" value="Genomic_DNA"/>
</dbReference>
<comment type="caution">
    <text evidence="2">The sequence shown here is derived from an EMBL/GenBank/DDBJ whole genome shotgun (WGS) entry which is preliminary data.</text>
</comment>
<feature type="chain" id="PRO_5043832781" evidence="1">
    <location>
        <begin position="17"/>
        <end position="189"/>
    </location>
</feature>
<sequence length="189" mass="19995">MRIFVLLAVFSAAALADHMQRGALEAVQCLGYPGSGFCSSFLHIPDTTTTTLVQTPTEFVPQLFMSHVSVVISTTTFSDPGCVPVMTLRRRDAGPESTLIIPCPPALKRYPYAVISWACSHLHVSPRATITITSTAKIHVTSTVGITSTTTVCIGQPPCTDSGDPCDLDNPGACCSVTCINGFPTPFCA</sequence>
<keyword evidence="3" id="KW-1185">Reference proteome</keyword>
<name>A0AAV9G413_9PEZI</name>
<proteinExistence type="predicted"/>
<protein>
    <submittedName>
        <fullName evidence="2">Uncharacterized protein</fullName>
    </submittedName>
</protein>